<dbReference type="GO" id="GO:0004721">
    <property type="term" value="F:phosphoprotein phosphatase activity"/>
    <property type="evidence" value="ECO:0007669"/>
    <property type="project" value="InterPro"/>
</dbReference>
<organism evidence="2 3">
    <name type="scientific">Nocardia donostiensis</name>
    <dbReference type="NCBI Taxonomy" id="1538463"/>
    <lineage>
        <taxon>Bacteria</taxon>
        <taxon>Bacillati</taxon>
        <taxon>Actinomycetota</taxon>
        <taxon>Actinomycetes</taxon>
        <taxon>Mycobacteriales</taxon>
        <taxon>Nocardiaceae</taxon>
        <taxon>Nocardia</taxon>
    </lineage>
</organism>
<dbReference type="SUPFAM" id="SSF52799">
    <property type="entry name" value="(Phosphotyrosine protein) phosphatases II"/>
    <property type="match status" value="1"/>
</dbReference>
<dbReference type="STRING" id="1538463.B0T36_05275"/>
<accession>A0A1W0B1J4</accession>
<dbReference type="InterPro" id="IPR029021">
    <property type="entry name" value="Prot-tyrosine_phosphatase-like"/>
</dbReference>
<dbReference type="PANTHER" id="PTHR31126:SF1">
    <property type="entry name" value="TYROSINE SPECIFIC PROTEIN PHOSPHATASES DOMAIN-CONTAINING PROTEIN"/>
    <property type="match status" value="1"/>
</dbReference>
<evidence type="ECO:0008006" key="4">
    <source>
        <dbReference type="Google" id="ProtNLM"/>
    </source>
</evidence>
<reference evidence="2 3" key="1">
    <citation type="journal article" date="2016" name="Antonie Van Leeuwenhoek">
        <title>Nocardia donostiensis sp. nov., isolated from human respiratory specimens.</title>
        <authorList>
            <person name="Ercibengoa M."/>
            <person name="Bell M."/>
            <person name="Marimon J.M."/>
            <person name="Humrighouse B."/>
            <person name="Klenk H.P."/>
            <person name="Potter G."/>
            <person name="Perez-Trallero E."/>
        </authorList>
    </citation>
    <scope>NUCLEOTIDE SEQUENCE [LARGE SCALE GENOMIC DNA]</scope>
    <source>
        <strain evidence="2 3">X1655</strain>
    </source>
</reference>
<proteinExistence type="inferred from homology"/>
<name>A0A1W0B1J4_9NOCA</name>
<dbReference type="AlphaFoldDB" id="A0A1W0B1J4"/>
<sequence>MSRIALVGPQNCRDLTGIAARDGATIRPNRVFRSDALNTATDADLQKLTELGVGTVIDFRSDTEAGRRWDRIPEGTRYVRLPINAGNLSALLTRPDGPPPFGEALAEVMRSINRQFVTEAAFRAQFAAALHHIAAADRGVLYHCTAGKDRTGWMSVIVLTVLGVEETTITDDYLLSNKYASPELVAEVQPAVDAGRIPSIQAVAPVIYQHPSYLQAGLDQAEHTYGGMDTYLREGLGFSPSALADLRALLTEA</sequence>
<evidence type="ECO:0000313" key="3">
    <source>
        <dbReference type="Proteomes" id="UP000188836"/>
    </source>
</evidence>
<protein>
    <recommendedName>
        <fullName evidence="4">Protein tyrosine phosphatase</fullName>
    </recommendedName>
</protein>
<dbReference type="Proteomes" id="UP000188836">
    <property type="component" value="Unassembled WGS sequence"/>
</dbReference>
<keyword evidence="3" id="KW-1185">Reference proteome</keyword>
<comment type="caution">
    <text evidence="2">The sequence shown here is derived from an EMBL/GenBank/DDBJ whole genome shotgun (WGS) entry which is preliminary data.</text>
</comment>
<dbReference type="RefSeq" id="WP_077116784.1">
    <property type="nucleotide sequence ID" value="NZ_LOKT01000003.1"/>
</dbReference>
<evidence type="ECO:0000256" key="1">
    <source>
        <dbReference type="ARBA" id="ARBA00009580"/>
    </source>
</evidence>
<dbReference type="Pfam" id="PF13350">
    <property type="entry name" value="Y_phosphatase3"/>
    <property type="match status" value="1"/>
</dbReference>
<dbReference type="InterPro" id="IPR026893">
    <property type="entry name" value="Tyr/Ser_Pase_IphP-type"/>
</dbReference>
<comment type="similarity">
    <text evidence="1">Belongs to the protein-tyrosine phosphatase family.</text>
</comment>
<evidence type="ECO:0000313" key="2">
    <source>
        <dbReference type="EMBL" id="ONM48528.1"/>
    </source>
</evidence>
<dbReference type="EMBL" id="MUMY01000009">
    <property type="protein sequence ID" value="ONM48528.1"/>
    <property type="molecule type" value="Genomic_DNA"/>
</dbReference>
<dbReference type="PANTHER" id="PTHR31126">
    <property type="entry name" value="TYROSINE-PROTEIN PHOSPHATASE"/>
    <property type="match status" value="1"/>
</dbReference>
<gene>
    <name evidence="2" type="ORF">B0T46_11935</name>
</gene>
<dbReference type="Gene3D" id="3.90.190.10">
    <property type="entry name" value="Protein tyrosine phosphatase superfamily"/>
    <property type="match status" value="1"/>
</dbReference>